<evidence type="ECO:0000313" key="12">
    <source>
        <dbReference type="EMBL" id="QBX88327.1"/>
    </source>
</evidence>
<keyword evidence="8 10" id="KW-1133">Transmembrane helix</keyword>
<evidence type="ECO:0000256" key="2">
    <source>
        <dbReference type="ARBA" id="ARBA00004229"/>
    </source>
</evidence>
<dbReference type="GO" id="GO:0009507">
    <property type="term" value="C:chloroplast"/>
    <property type="evidence" value="ECO:0007669"/>
    <property type="project" value="UniProtKB-SubCell"/>
</dbReference>
<feature type="transmembrane region" description="Helical" evidence="10">
    <location>
        <begin position="212"/>
        <end position="237"/>
    </location>
</feature>
<evidence type="ECO:0000259" key="11">
    <source>
        <dbReference type="Pfam" id="PF02683"/>
    </source>
</evidence>
<dbReference type="PANTHER" id="PTHR31272">
    <property type="entry name" value="CYTOCHROME C-TYPE BIOGENESIS PROTEIN HI_1454-RELATED"/>
    <property type="match status" value="1"/>
</dbReference>
<evidence type="ECO:0000256" key="3">
    <source>
        <dbReference type="ARBA" id="ARBA00006143"/>
    </source>
</evidence>
<organism evidence="12">
    <name type="scientific">Acrochaetium secundatum</name>
    <dbReference type="NCBI Taxonomy" id="209631"/>
    <lineage>
        <taxon>Eukaryota</taxon>
        <taxon>Rhodophyta</taxon>
        <taxon>Florideophyceae</taxon>
        <taxon>Nemaliophycidae</taxon>
        <taxon>Acrochaetiales</taxon>
        <taxon>Acrochaetiaceae</taxon>
        <taxon>Acrochaetium</taxon>
    </lineage>
</organism>
<reference evidence="12" key="1">
    <citation type="journal article" date="2019" name="Phycologia">
        <title>Chloroplast and mitochondrial genomes of Balbiania investiens (Balbianiales, Nemaliophycidae).</title>
        <authorList>
            <person name="Evans J.R."/>
            <person name="StAmour N."/>
            <person name="Verbruggen H."/>
            <person name="Salomaki E.D."/>
            <person name="Vis M.L."/>
        </authorList>
    </citation>
    <scope>NUCLEOTIDE SEQUENCE</scope>
</reference>
<evidence type="ECO:0000256" key="6">
    <source>
        <dbReference type="ARBA" id="ARBA00022692"/>
    </source>
</evidence>
<dbReference type="GeneID" id="40138421"/>
<dbReference type="InterPro" id="IPR003834">
    <property type="entry name" value="Cyt_c_assmbl_TM_dom"/>
</dbReference>
<evidence type="ECO:0000256" key="7">
    <source>
        <dbReference type="ARBA" id="ARBA00022748"/>
    </source>
</evidence>
<feature type="transmembrane region" description="Helical" evidence="10">
    <location>
        <begin position="30"/>
        <end position="60"/>
    </location>
</feature>
<evidence type="ECO:0000256" key="10">
    <source>
        <dbReference type="SAM" id="Phobius"/>
    </source>
</evidence>
<evidence type="ECO:0000256" key="9">
    <source>
        <dbReference type="ARBA" id="ARBA00023136"/>
    </source>
</evidence>
<proteinExistence type="inferred from homology"/>
<keyword evidence="4" id="KW-0150">Chloroplast</keyword>
<evidence type="ECO:0000256" key="1">
    <source>
        <dbReference type="ARBA" id="ARBA00004141"/>
    </source>
</evidence>
<evidence type="ECO:0000256" key="5">
    <source>
        <dbReference type="ARBA" id="ARBA00022640"/>
    </source>
</evidence>
<keyword evidence="6 10" id="KW-0812">Transmembrane</keyword>
<protein>
    <submittedName>
        <fullName evidence="12">Thiol:disulfide interchange protein</fullName>
    </submittedName>
</protein>
<geneLocation type="plastid" evidence="12"/>
<keyword evidence="5 12" id="KW-0934">Plastid</keyword>
<dbReference type="GO" id="GO:0016020">
    <property type="term" value="C:membrane"/>
    <property type="evidence" value="ECO:0007669"/>
    <property type="project" value="UniProtKB-SubCell"/>
</dbReference>
<dbReference type="InterPro" id="IPR051790">
    <property type="entry name" value="Cytochrome_c-biogenesis_DsbD"/>
</dbReference>
<evidence type="ECO:0000256" key="8">
    <source>
        <dbReference type="ARBA" id="ARBA00022989"/>
    </source>
</evidence>
<name>A0A4D6BLF5_9FLOR</name>
<dbReference type="PANTHER" id="PTHR31272:SF6">
    <property type="entry name" value="CYTOCHROME C-TYPE BIOGENESIS CCDA-LIKE CHLOROPLASTIC PROTEIN"/>
    <property type="match status" value="1"/>
</dbReference>
<evidence type="ECO:0000256" key="4">
    <source>
        <dbReference type="ARBA" id="ARBA00022528"/>
    </source>
</evidence>
<keyword evidence="7" id="KW-0201">Cytochrome c-type biogenesis</keyword>
<accession>A0A4D6BLF5</accession>
<dbReference type="RefSeq" id="YP_009628544.1">
    <property type="nucleotide sequence ID" value="NC_042170.1"/>
</dbReference>
<sequence length="239" mass="26423">MDIVTIELYFYNLQQIINNFLIEKLNNITFISFFTILLGGVLTSFNPCMLSSIPIAVAYINKQSQQNLYSAVFLLGISSSLVFISFLTLLAQTSFSLLLPTIPILKPLITICIGFSFLNIVSFSLPFFVKETPINKSLLSVLEIYIGGVSIGLNLSSCSTPILMTVITWITSTNQVLVGVILIFIYTTGYVLPIIVSIISMNQFKHIRILSLSLYSVMPLAGCLITSLGSFSFWSILLT</sequence>
<dbReference type="EMBL" id="MH026107">
    <property type="protein sequence ID" value="QBX88327.1"/>
    <property type="molecule type" value="Genomic_DNA"/>
</dbReference>
<feature type="transmembrane region" description="Helical" evidence="10">
    <location>
        <begin position="141"/>
        <end position="170"/>
    </location>
</feature>
<dbReference type="Pfam" id="PF02683">
    <property type="entry name" value="DsbD_TM"/>
    <property type="match status" value="1"/>
</dbReference>
<comment type="subcellular location">
    <subcellularLocation>
        <location evidence="1">Membrane</location>
        <topology evidence="1">Multi-pass membrane protein</topology>
    </subcellularLocation>
    <subcellularLocation>
        <location evidence="2">Plastid</location>
        <location evidence="2">Chloroplast</location>
    </subcellularLocation>
</comment>
<dbReference type="GO" id="GO:0017004">
    <property type="term" value="P:cytochrome complex assembly"/>
    <property type="evidence" value="ECO:0007669"/>
    <property type="project" value="UniProtKB-KW"/>
</dbReference>
<dbReference type="AlphaFoldDB" id="A0A4D6BLF5"/>
<comment type="similarity">
    <text evidence="3">Belongs to the DsbD family.</text>
</comment>
<gene>
    <name evidence="12" type="primary">dsbD</name>
</gene>
<feature type="transmembrane region" description="Helical" evidence="10">
    <location>
        <begin position="176"/>
        <end position="200"/>
    </location>
</feature>
<feature type="transmembrane region" description="Helical" evidence="10">
    <location>
        <begin position="107"/>
        <end position="129"/>
    </location>
</feature>
<feature type="domain" description="Cytochrome C biogenesis protein transmembrane" evidence="11">
    <location>
        <begin position="33"/>
        <end position="202"/>
    </location>
</feature>
<keyword evidence="9 10" id="KW-0472">Membrane</keyword>
<feature type="transmembrane region" description="Helical" evidence="10">
    <location>
        <begin position="72"/>
        <end position="95"/>
    </location>
</feature>